<dbReference type="InterPro" id="IPR002123">
    <property type="entry name" value="Plipid/glycerol_acylTrfase"/>
</dbReference>
<comment type="pathway">
    <text evidence="1">Lipid metabolism.</text>
</comment>
<gene>
    <name evidence="7" type="ORF">ACFQRI_05755</name>
</gene>
<evidence type="ECO:0000256" key="2">
    <source>
        <dbReference type="ARBA" id="ARBA00022516"/>
    </source>
</evidence>
<dbReference type="Pfam" id="PF01553">
    <property type="entry name" value="Acyltransferase"/>
    <property type="match status" value="1"/>
</dbReference>
<name>A0ABW2LH73_9PSEU</name>
<keyword evidence="8" id="KW-1185">Reference proteome</keyword>
<accession>A0ABW2LH73</accession>
<dbReference type="PANTHER" id="PTHR10434">
    <property type="entry name" value="1-ACYL-SN-GLYCEROL-3-PHOSPHATE ACYLTRANSFERASE"/>
    <property type="match status" value="1"/>
</dbReference>
<keyword evidence="2" id="KW-0444">Lipid biosynthesis</keyword>
<reference evidence="8" key="1">
    <citation type="journal article" date="2019" name="Int. J. Syst. Evol. Microbiol.">
        <title>The Global Catalogue of Microorganisms (GCM) 10K type strain sequencing project: providing services to taxonomists for standard genome sequencing and annotation.</title>
        <authorList>
            <consortium name="The Broad Institute Genomics Platform"/>
            <consortium name="The Broad Institute Genome Sequencing Center for Infectious Disease"/>
            <person name="Wu L."/>
            <person name="Ma J."/>
        </authorList>
    </citation>
    <scope>NUCLEOTIDE SEQUENCE [LARGE SCALE GENOMIC DNA]</scope>
    <source>
        <strain evidence="8">WLHS5</strain>
    </source>
</reference>
<dbReference type="CDD" id="cd07989">
    <property type="entry name" value="LPLAT_AGPAT-like"/>
    <property type="match status" value="1"/>
</dbReference>
<protein>
    <submittedName>
        <fullName evidence="7">Lysophospholipid acyltransferase family protein</fullName>
    </submittedName>
</protein>
<keyword evidence="3" id="KW-0808">Transferase</keyword>
<evidence type="ECO:0000256" key="4">
    <source>
        <dbReference type="ARBA" id="ARBA00023098"/>
    </source>
</evidence>
<dbReference type="EMBL" id="JBHTCJ010000002">
    <property type="protein sequence ID" value="MFC7340910.1"/>
    <property type="molecule type" value="Genomic_DNA"/>
</dbReference>
<dbReference type="RefSeq" id="WP_380665205.1">
    <property type="nucleotide sequence ID" value="NZ_JBHTCJ010000002.1"/>
</dbReference>
<evidence type="ECO:0000313" key="8">
    <source>
        <dbReference type="Proteomes" id="UP001596504"/>
    </source>
</evidence>
<feature type="domain" description="Phospholipid/glycerol acyltransferase" evidence="6">
    <location>
        <begin position="81"/>
        <end position="193"/>
    </location>
</feature>
<comment type="caution">
    <text evidence="7">The sequence shown here is derived from an EMBL/GenBank/DDBJ whole genome shotgun (WGS) entry which is preliminary data.</text>
</comment>
<sequence length="269" mass="28471">MPDSPCGPQCLPPRDSDTEVGRLRVVLRLSATVVLLVTGCLLVPALPAALRRQAVPQWFRALLRALGIRLVVEGRMAPGGALVVCNHVSWLDVAAMQVLAPMRLLAKIEVRSWPVLGVLAGRIGTVYIDRDRLSALPEAVRTIAEELRSGAVVGVFPEGTTWCGNAAGRFRPAVFQAALDAGVRVQPIAVRFRDGAGRLTTAPAFLGEATLAASVLSVARMRDLAVELVVLPELTGTDRGRLAEQAQHAITGATGARLGHDRPRAAVAA</sequence>
<evidence type="ECO:0000313" key="7">
    <source>
        <dbReference type="EMBL" id="MFC7340910.1"/>
    </source>
</evidence>
<keyword evidence="5 7" id="KW-0012">Acyltransferase</keyword>
<dbReference type="SUPFAM" id="SSF69593">
    <property type="entry name" value="Glycerol-3-phosphate (1)-acyltransferase"/>
    <property type="match status" value="1"/>
</dbReference>
<dbReference type="SMART" id="SM00563">
    <property type="entry name" value="PlsC"/>
    <property type="match status" value="1"/>
</dbReference>
<organism evidence="7 8">
    <name type="scientific">Saccharopolyspora griseoalba</name>
    <dbReference type="NCBI Taxonomy" id="1431848"/>
    <lineage>
        <taxon>Bacteria</taxon>
        <taxon>Bacillati</taxon>
        <taxon>Actinomycetota</taxon>
        <taxon>Actinomycetes</taxon>
        <taxon>Pseudonocardiales</taxon>
        <taxon>Pseudonocardiaceae</taxon>
        <taxon>Saccharopolyspora</taxon>
    </lineage>
</organism>
<evidence type="ECO:0000259" key="6">
    <source>
        <dbReference type="SMART" id="SM00563"/>
    </source>
</evidence>
<dbReference type="PANTHER" id="PTHR10434:SF64">
    <property type="entry name" value="1-ACYL-SN-GLYCEROL-3-PHOSPHATE ACYLTRANSFERASE-RELATED"/>
    <property type="match status" value="1"/>
</dbReference>
<evidence type="ECO:0000256" key="5">
    <source>
        <dbReference type="ARBA" id="ARBA00023315"/>
    </source>
</evidence>
<evidence type="ECO:0000256" key="3">
    <source>
        <dbReference type="ARBA" id="ARBA00022679"/>
    </source>
</evidence>
<keyword evidence="4" id="KW-0443">Lipid metabolism</keyword>
<dbReference type="GO" id="GO:0016746">
    <property type="term" value="F:acyltransferase activity"/>
    <property type="evidence" value="ECO:0007669"/>
    <property type="project" value="UniProtKB-KW"/>
</dbReference>
<dbReference type="Proteomes" id="UP001596504">
    <property type="component" value="Unassembled WGS sequence"/>
</dbReference>
<proteinExistence type="predicted"/>
<evidence type="ECO:0000256" key="1">
    <source>
        <dbReference type="ARBA" id="ARBA00005189"/>
    </source>
</evidence>